<dbReference type="SMART" id="SM00267">
    <property type="entry name" value="GGDEF"/>
    <property type="match status" value="1"/>
</dbReference>
<dbReference type="Gene3D" id="3.20.20.450">
    <property type="entry name" value="EAL domain"/>
    <property type="match status" value="1"/>
</dbReference>
<dbReference type="SUPFAM" id="SSF55073">
    <property type="entry name" value="Nucleotide cyclase"/>
    <property type="match status" value="1"/>
</dbReference>
<dbReference type="InterPro" id="IPR000160">
    <property type="entry name" value="GGDEF_dom"/>
</dbReference>
<feature type="domain" description="EAL" evidence="1">
    <location>
        <begin position="177"/>
        <end position="285"/>
    </location>
</feature>
<organism evidence="3">
    <name type="scientific">marine sediment metagenome</name>
    <dbReference type="NCBI Taxonomy" id="412755"/>
    <lineage>
        <taxon>unclassified sequences</taxon>
        <taxon>metagenomes</taxon>
        <taxon>ecological metagenomes</taxon>
    </lineage>
</organism>
<dbReference type="InterPro" id="IPR035919">
    <property type="entry name" value="EAL_sf"/>
</dbReference>
<dbReference type="PANTHER" id="PTHR44757">
    <property type="entry name" value="DIGUANYLATE CYCLASE DGCP"/>
    <property type="match status" value="1"/>
</dbReference>
<feature type="non-terminal residue" evidence="3">
    <location>
        <position position="1"/>
    </location>
</feature>
<dbReference type="EMBL" id="BART01023789">
    <property type="protein sequence ID" value="GAG96768.1"/>
    <property type="molecule type" value="Genomic_DNA"/>
</dbReference>
<dbReference type="Pfam" id="PF00990">
    <property type="entry name" value="GGDEF"/>
    <property type="match status" value="1"/>
</dbReference>
<dbReference type="PANTHER" id="PTHR44757:SF2">
    <property type="entry name" value="BIOFILM ARCHITECTURE MAINTENANCE PROTEIN MBAA"/>
    <property type="match status" value="1"/>
</dbReference>
<gene>
    <name evidence="3" type="ORF">S01H4_43172</name>
</gene>
<comment type="caution">
    <text evidence="3">The sequence shown here is derived from an EMBL/GenBank/DDBJ whole genome shotgun (WGS) entry which is preliminary data.</text>
</comment>
<accession>X1CKM4</accession>
<protein>
    <recommendedName>
        <fullName evidence="4">GGDEF domain-containing protein</fullName>
    </recommendedName>
</protein>
<dbReference type="AlphaFoldDB" id="X1CKM4"/>
<dbReference type="InterPro" id="IPR043128">
    <property type="entry name" value="Rev_trsase/Diguanyl_cyclase"/>
</dbReference>
<dbReference type="Pfam" id="PF00563">
    <property type="entry name" value="EAL"/>
    <property type="match status" value="1"/>
</dbReference>
<evidence type="ECO:0000313" key="3">
    <source>
        <dbReference type="EMBL" id="GAG96768.1"/>
    </source>
</evidence>
<sequence length="285" mass="32062">LHYLMHYDTLTGLGSWLLMHEMLSMGLSQAARTGASGALLVLDFVDFHGIIEALGYRHGDQLLVLAAERLKGSARQTDCAVRLGRDEFALVLNNLTGLSEVSRIAEKILDRLQEPYDLGEHHVHAGVRLGISLFPNDGNDPESILTHAETAKCRLRQSGSPGYKFFSQEMNEKAFERFIITVQMKHALRKDEFHLVYQPQIDLRTGTLVGAEALLRWQNDKVNGASPATYIPVAEENGLIYEIGSWTLRRACEQAMSWIRSGFLFFPISVNVSAKQFKERSFVQR</sequence>
<dbReference type="NCBIfam" id="TIGR00254">
    <property type="entry name" value="GGDEF"/>
    <property type="match status" value="1"/>
</dbReference>
<name>X1CKM4_9ZZZZ</name>
<dbReference type="InterPro" id="IPR001633">
    <property type="entry name" value="EAL_dom"/>
</dbReference>
<dbReference type="SUPFAM" id="SSF141868">
    <property type="entry name" value="EAL domain-like"/>
    <property type="match status" value="1"/>
</dbReference>
<reference evidence="3" key="1">
    <citation type="journal article" date="2014" name="Front. Microbiol.">
        <title>High frequency of phylogenetically diverse reductive dehalogenase-homologous genes in deep subseafloor sedimentary metagenomes.</title>
        <authorList>
            <person name="Kawai M."/>
            <person name="Futagami T."/>
            <person name="Toyoda A."/>
            <person name="Takaki Y."/>
            <person name="Nishi S."/>
            <person name="Hori S."/>
            <person name="Arai W."/>
            <person name="Tsubouchi T."/>
            <person name="Morono Y."/>
            <person name="Uchiyama I."/>
            <person name="Ito T."/>
            <person name="Fujiyama A."/>
            <person name="Inagaki F."/>
            <person name="Takami H."/>
        </authorList>
    </citation>
    <scope>NUCLEOTIDE SEQUENCE</scope>
    <source>
        <strain evidence="3">Expedition CK06-06</strain>
    </source>
</reference>
<dbReference type="PROSITE" id="PS50887">
    <property type="entry name" value="GGDEF"/>
    <property type="match status" value="1"/>
</dbReference>
<proteinExistence type="predicted"/>
<evidence type="ECO:0000259" key="1">
    <source>
        <dbReference type="PROSITE" id="PS50883"/>
    </source>
</evidence>
<feature type="domain" description="GGDEF" evidence="2">
    <location>
        <begin position="35"/>
        <end position="168"/>
    </location>
</feature>
<dbReference type="SMART" id="SM00052">
    <property type="entry name" value="EAL"/>
    <property type="match status" value="1"/>
</dbReference>
<dbReference type="InterPro" id="IPR029787">
    <property type="entry name" value="Nucleotide_cyclase"/>
</dbReference>
<dbReference type="InterPro" id="IPR052155">
    <property type="entry name" value="Biofilm_reg_signaling"/>
</dbReference>
<dbReference type="PROSITE" id="PS50883">
    <property type="entry name" value="EAL"/>
    <property type="match status" value="1"/>
</dbReference>
<evidence type="ECO:0000259" key="2">
    <source>
        <dbReference type="PROSITE" id="PS50887"/>
    </source>
</evidence>
<dbReference type="CDD" id="cd01949">
    <property type="entry name" value="GGDEF"/>
    <property type="match status" value="1"/>
</dbReference>
<dbReference type="CDD" id="cd01948">
    <property type="entry name" value="EAL"/>
    <property type="match status" value="1"/>
</dbReference>
<dbReference type="Gene3D" id="3.30.70.270">
    <property type="match status" value="1"/>
</dbReference>
<feature type="non-terminal residue" evidence="3">
    <location>
        <position position="285"/>
    </location>
</feature>
<evidence type="ECO:0008006" key="4">
    <source>
        <dbReference type="Google" id="ProtNLM"/>
    </source>
</evidence>